<feature type="transmembrane region" description="Helical" evidence="6">
    <location>
        <begin position="184"/>
        <end position="204"/>
    </location>
</feature>
<comment type="subcellular location">
    <subcellularLocation>
        <location evidence="1">Membrane</location>
        <topology evidence="1">Multi-pass membrane protein</topology>
    </subcellularLocation>
</comment>
<dbReference type="SUPFAM" id="SSF103481">
    <property type="entry name" value="Multidrug resistance efflux transporter EmrE"/>
    <property type="match status" value="2"/>
</dbReference>
<keyword evidence="5 6" id="KW-0472">Membrane</keyword>
<proteinExistence type="inferred from homology"/>
<feature type="domain" description="EamA" evidence="7">
    <location>
        <begin position="6"/>
        <end position="132"/>
    </location>
</feature>
<sequence length="291" mass="30907">MTPSVRGLMLGALGVLIFSLTMPVTKIALSGDLMSAWFIWSGRAVLAAVAGIAYLLLANKKPPPREAWWPLIGTTVGVVFGWPLLNTIALQWVSSSHSAVINGILPLATAVIGATLNRERLPRAFWACAAVGTGLVCGYAWIRASGGLHIPDALLLAGVFLGGLGYACGAIATKYISGPEAISWALIFGLPITLPLMLSVSPVSLTAVPVTGWLAFVYLGLMSQWIGFFFWYRGLLMGGIAKVSQVQLLQLFLTLGFSSLLLGESLEPMMLLVAALTVGLIYFGRRTKIST</sequence>
<comment type="caution">
    <text evidence="8">The sequence shown here is derived from an EMBL/GenBank/DDBJ whole genome shotgun (WGS) entry which is preliminary data.</text>
</comment>
<feature type="transmembrane region" description="Helical" evidence="6">
    <location>
        <begin position="7"/>
        <end position="25"/>
    </location>
</feature>
<feature type="domain" description="EamA" evidence="7">
    <location>
        <begin position="152"/>
        <end position="279"/>
    </location>
</feature>
<evidence type="ECO:0000256" key="3">
    <source>
        <dbReference type="ARBA" id="ARBA00022692"/>
    </source>
</evidence>
<feature type="transmembrane region" description="Helical" evidence="6">
    <location>
        <begin position="99"/>
        <end position="117"/>
    </location>
</feature>
<feature type="transmembrane region" description="Helical" evidence="6">
    <location>
        <begin position="268"/>
        <end position="284"/>
    </location>
</feature>
<dbReference type="Proteomes" id="UP000021816">
    <property type="component" value="Unassembled WGS sequence"/>
</dbReference>
<keyword evidence="4 6" id="KW-1133">Transmembrane helix</keyword>
<dbReference type="PATRIC" id="fig|1454003.3.peg.1960"/>
<comment type="similarity">
    <text evidence="2">Belongs to the EamA transporter family.</text>
</comment>
<feature type="transmembrane region" description="Helical" evidence="6">
    <location>
        <begin position="210"/>
        <end position="231"/>
    </location>
</feature>
<dbReference type="InterPro" id="IPR000620">
    <property type="entry name" value="EamA_dom"/>
</dbReference>
<gene>
    <name evidence="8" type="ORF">AW10_01910</name>
</gene>
<feature type="transmembrane region" description="Helical" evidence="6">
    <location>
        <begin position="37"/>
        <end position="57"/>
    </location>
</feature>
<evidence type="ECO:0000256" key="6">
    <source>
        <dbReference type="SAM" id="Phobius"/>
    </source>
</evidence>
<organism evidence="8 9">
    <name type="scientific">Candidatus Accumulibacter appositus</name>
    <dbReference type="NCBI Taxonomy" id="1454003"/>
    <lineage>
        <taxon>Bacteria</taxon>
        <taxon>Pseudomonadati</taxon>
        <taxon>Pseudomonadota</taxon>
        <taxon>Betaproteobacteria</taxon>
        <taxon>Candidatus Accumulibacter</taxon>
    </lineage>
</organism>
<evidence type="ECO:0000256" key="2">
    <source>
        <dbReference type="ARBA" id="ARBA00007362"/>
    </source>
</evidence>
<dbReference type="PANTHER" id="PTHR32322">
    <property type="entry name" value="INNER MEMBRANE TRANSPORTER"/>
    <property type="match status" value="1"/>
</dbReference>
<evidence type="ECO:0000256" key="4">
    <source>
        <dbReference type="ARBA" id="ARBA00022989"/>
    </source>
</evidence>
<feature type="transmembrane region" description="Helical" evidence="6">
    <location>
        <begin position="124"/>
        <end position="142"/>
    </location>
</feature>
<dbReference type="PANTHER" id="PTHR32322:SF2">
    <property type="entry name" value="EAMA DOMAIN-CONTAINING PROTEIN"/>
    <property type="match status" value="1"/>
</dbReference>
<evidence type="ECO:0000259" key="7">
    <source>
        <dbReference type="Pfam" id="PF00892"/>
    </source>
</evidence>
<keyword evidence="3 6" id="KW-0812">Transmembrane</keyword>
<feature type="transmembrane region" description="Helical" evidence="6">
    <location>
        <begin position="243"/>
        <end position="262"/>
    </location>
</feature>
<dbReference type="EMBL" id="JEMX01000038">
    <property type="protein sequence ID" value="EXI80264.1"/>
    <property type="molecule type" value="Genomic_DNA"/>
</dbReference>
<evidence type="ECO:0000313" key="9">
    <source>
        <dbReference type="Proteomes" id="UP000021816"/>
    </source>
</evidence>
<feature type="transmembrane region" description="Helical" evidence="6">
    <location>
        <begin position="154"/>
        <end position="172"/>
    </location>
</feature>
<accession>A0A011QN23</accession>
<dbReference type="InterPro" id="IPR050638">
    <property type="entry name" value="AA-Vitamin_Transporters"/>
</dbReference>
<evidence type="ECO:0000256" key="1">
    <source>
        <dbReference type="ARBA" id="ARBA00004141"/>
    </source>
</evidence>
<feature type="transmembrane region" description="Helical" evidence="6">
    <location>
        <begin position="69"/>
        <end position="93"/>
    </location>
</feature>
<reference evidence="8 9" key="1">
    <citation type="submission" date="2014-02" db="EMBL/GenBank/DDBJ databases">
        <title>Expanding our view of genomic diversity in Candidatus Accumulibacter clades.</title>
        <authorList>
            <person name="Skennerton C.T."/>
            <person name="Barr J.J."/>
            <person name="Slater F.R."/>
            <person name="Bond P.L."/>
            <person name="Tyson G.W."/>
        </authorList>
    </citation>
    <scope>NUCLEOTIDE SEQUENCE [LARGE SCALE GENOMIC DNA]</scope>
    <source>
        <strain evidence="9">BA-92</strain>
    </source>
</reference>
<dbReference type="AlphaFoldDB" id="A0A011QN23"/>
<dbReference type="GO" id="GO:0016020">
    <property type="term" value="C:membrane"/>
    <property type="evidence" value="ECO:0007669"/>
    <property type="project" value="UniProtKB-SubCell"/>
</dbReference>
<protein>
    <submittedName>
        <fullName evidence="8">Carboxylate/amino acid/amine transporter</fullName>
    </submittedName>
</protein>
<dbReference type="InterPro" id="IPR037185">
    <property type="entry name" value="EmrE-like"/>
</dbReference>
<evidence type="ECO:0000313" key="8">
    <source>
        <dbReference type="EMBL" id="EXI80264.1"/>
    </source>
</evidence>
<evidence type="ECO:0000256" key="5">
    <source>
        <dbReference type="ARBA" id="ARBA00023136"/>
    </source>
</evidence>
<dbReference type="STRING" id="1454003.AW10_01910"/>
<name>A0A011QN23_9PROT</name>
<dbReference type="Pfam" id="PF00892">
    <property type="entry name" value="EamA"/>
    <property type="match status" value="2"/>
</dbReference>